<gene>
    <name evidence="2" type="ORF">YH65_02810</name>
</gene>
<dbReference type="InterPro" id="IPR008928">
    <property type="entry name" value="6-hairpin_glycosidase_sf"/>
</dbReference>
<dbReference type="SUPFAM" id="SSF52833">
    <property type="entry name" value="Thioredoxin-like"/>
    <property type="match status" value="1"/>
</dbReference>
<dbReference type="GO" id="GO:0005975">
    <property type="term" value="P:carbohydrate metabolic process"/>
    <property type="evidence" value="ECO:0007669"/>
    <property type="project" value="InterPro"/>
</dbReference>
<dbReference type="OrthoDB" id="9762614at2"/>
<dbReference type="PIRSF" id="PIRSF006402">
    <property type="entry name" value="UCP006402_thioredoxin"/>
    <property type="match status" value="1"/>
</dbReference>
<dbReference type="Pfam" id="PF03190">
    <property type="entry name" value="Thioredox_DsbH"/>
    <property type="match status" value="1"/>
</dbReference>
<dbReference type="InterPro" id="IPR036249">
    <property type="entry name" value="Thioredoxin-like_sf"/>
</dbReference>
<protein>
    <recommendedName>
        <fullName evidence="1">Spermatogenesis-associated protein 20-like TRX domain-containing protein</fullName>
    </recommendedName>
</protein>
<name>A0A7U4RQ79_9BACT</name>
<evidence type="ECO:0000259" key="1">
    <source>
        <dbReference type="Pfam" id="PF03190"/>
    </source>
</evidence>
<dbReference type="PANTHER" id="PTHR42899:SF1">
    <property type="entry name" value="SPERMATOGENESIS-ASSOCIATED PROTEIN 20"/>
    <property type="match status" value="1"/>
</dbReference>
<evidence type="ECO:0000313" key="3">
    <source>
        <dbReference type="Proteomes" id="UP000034444"/>
    </source>
</evidence>
<dbReference type="Gene3D" id="3.40.30.10">
    <property type="entry name" value="Glutaredoxin"/>
    <property type="match status" value="1"/>
</dbReference>
<evidence type="ECO:0000313" key="2">
    <source>
        <dbReference type="EMBL" id="AKF24442.1"/>
    </source>
</evidence>
<dbReference type="AlphaFoldDB" id="A0A7U4RQ79"/>
<dbReference type="InterPro" id="IPR024705">
    <property type="entry name" value="Ssp411"/>
</dbReference>
<dbReference type="PANTHER" id="PTHR42899">
    <property type="entry name" value="SPERMATOGENESIS-ASSOCIATED PROTEIN 20"/>
    <property type="match status" value="1"/>
</dbReference>
<dbReference type="RefSeq" id="WP_046550537.1">
    <property type="nucleotide sequence ID" value="NZ_CP011308.1"/>
</dbReference>
<sequence length="644" mass="74456">MANHLKNEHSPYLQQHADNPVDWYPWGEEAFKKARDEHKPVFLSIGYSSCHWCHVMEEESFRDEKTAKLLNKYFIPVKVDREERPDIDKHFQSVYQLMNGRPGGWPTSIFLTEELKPFYSATYIPDEPKYGMMSFSSLLEVIADKYKNEKQVLVNEADKILKHLNPQEKSIQATKLDESIMARVLKQAEQLFDSKEGGFNKAPKFPQASTLELLLNLYRITAEKEALNMAAQSLSSMARGGLRDLVEGGFCRYSTDNEWLVPHFEKMTYDNALLASVYLQAYHVTHNEFYREVAFETIDFMLSKMCENDLFYSASDADTEGQEGKYFVYTYEKALKSFSKAGIPEKAHAKLAKALHITPEGNFEGKNIVRVDDPAKIDIPYYEKAIEALQKRRDEKRVYPFIDTKVIVSWNAMMISTLFRAGRVEKKYLKQAKRSLEKLLDTMYINSQLFHSTLIGKEPKIQAFLEDYAYLGETLIEAYESTLDESHLVLATKLANNAIEKYYQHGKWKFSRGEFETDADIYDSSYPSSVATMTSVLHSLSSLVDTVYKKFVFKTLEIHSYDIMRQPISTPKMSLMAIRYLKDDIIIKAQTDALLPHISQLDEITYPFTFFKNDTNNGFMLCNSNSCFGHEKDFESIVKFLEKR</sequence>
<keyword evidence="3" id="KW-1185">Reference proteome</keyword>
<proteinExistence type="predicted"/>
<feature type="domain" description="Spermatogenesis-associated protein 20-like TRX" evidence="1">
    <location>
        <begin position="3"/>
        <end position="164"/>
    </location>
</feature>
<organism evidence="2 3">
    <name type="scientific">Sulfurovum lithotrophicum</name>
    <dbReference type="NCBI Taxonomy" id="206403"/>
    <lineage>
        <taxon>Bacteria</taxon>
        <taxon>Pseudomonadati</taxon>
        <taxon>Campylobacterota</taxon>
        <taxon>Epsilonproteobacteria</taxon>
        <taxon>Campylobacterales</taxon>
        <taxon>Sulfurovaceae</taxon>
        <taxon>Sulfurovum</taxon>
    </lineage>
</organism>
<dbReference type="Proteomes" id="UP000034444">
    <property type="component" value="Chromosome"/>
</dbReference>
<dbReference type="SUPFAM" id="SSF48208">
    <property type="entry name" value="Six-hairpin glycosidases"/>
    <property type="match status" value="1"/>
</dbReference>
<dbReference type="InterPro" id="IPR004879">
    <property type="entry name" value="Ssp411-like_TRX"/>
</dbReference>
<dbReference type="Gene3D" id="1.50.10.20">
    <property type="match status" value="1"/>
</dbReference>
<dbReference type="EMBL" id="CP011308">
    <property type="protein sequence ID" value="AKF24442.1"/>
    <property type="molecule type" value="Genomic_DNA"/>
</dbReference>
<accession>A0A7U4RQ79</accession>
<dbReference type="CDD" id="cd02955">
    <property type="entry name" value="SSP411"/>
    <property type="match status" value="1"/>
</dbReference>
<dbReference type="KEGG" id="slh:YH65_02810"/>
<reference evidence="2 3" key="1">
    <citation type="submission" date="2015-04" db="EMBL/GenBank/DDBJ databases">
        <title>Complete genome sequence of Sulfurovum lithotrophicum ATCC BAA-797T.</title>
        <authorList>
            <person name="Ahn J."/>
            <person name="Park G."/>
            <person name="Jeon W."/>
            <person name="Jang Y."/>
            <person name="Jang M."/>
            <person name="Lee H."/>
            <person name="Lee H."/>
        </authorList>
    </citation>
    <scope>NUCLEOTIDE SEQUENCE [LARGE SCALE GENOMIC DNA]</scope>
    <source>
        <strain evidence="3">ATCC BAA-797 / 42BKT</strain>
    </source>
</reference>
<reference evidence="3" key="2">
    <citation type="journal article" date="2017" name="Stand. Genomic Sci.">
        <title>Complete genome sequence of the sulfur-oxidizing chemolithoautotrophic Sulfurovum lithotrophicum 42BKTT.</title>
        <authorList>
            <person name="Jeon W."/>
            <person name="Priscilla L."/>
            <person name="Park G."/>
            <person name="Lee H."/>
            <person name="Lee N."/>
            <person name="Lee D."/>
            <person name="Kwon H."/>
            <person name="Ahn I."/>
            <person name="Lee C."/>
            <person name="Lee H."/>
            <person name="Ahn J."/>
        </authorList>
    </citation>
    <scope>NUCLEOTIDE SEQUENCE [LARGE SCALE GENOMIC DNA]</scope>
    <source>
        <strain evidence="3">ATCC BAA-797 / 42BKT</strain>
    </source>
</reference>